<keyword evidence="8" id="KW-0961">Cell wall biogenesis/degradation</keyword>
<dbReference type="GO" id="GO:0051753">
    <property type="term" value="F:mannan synthase activity"/>
    <property type="evidence" value="ECO:0000318"/>
    <property type="project" value="GO_Central"/>
</dbReference>
<reference evidence="16" key="2">
    <citation type="submission" date="2019-07" db="EMBL/GenBank/DDBJ databases">
        <authorList>
            <person name="Seetharam A."/>
            <person name="Woodhouse M."/>
            <person name="Cannon E."/>
        </authorList>
    </citation>
    <scope>NUCLEOTIDE SEQUENCE [LARGE SCALE GENOMIC DNA]</scope>
    <source>
        <strain evidence="16">cv. B73</strain>
    </source>
</reference>
<evidence type="ECO:0000256" key="12">
    <source>
        <dbReference type="ARBA" id="ARBA00066505"/>
    </source>
</evidence>
<dbReference type="GO" id="GO:0047259">
    <property type="term" value="F:glucomannan 4-beta-mannosyltransferase activity"/>
    <property type="evidence" value="ECO:0007669"/>
    <property type="project" value="UniProtKB-EC"/>
</dbReference>
<comment type="subcellular location">
    <subcellularLocation>
        <location evidence="1">Golgi apparatus membrane</location>
        <topology evidence="1">Multi-pass membrane protein</topology>
    </subcellularLocation>
</comment>
<dbReference type="InterPro" id="IPR001173">
    <property type="entry name" value="Glyco_trans_2-like"/>
</dbReference>
<evidence type="ECO:0000256" key="10">
    <source>
        <dbReference type="ARBA" id="ARBA00056537"/>
    </source>
</evidence>
<evidence type="ECO:0000256" key="1">
    <source>
        <dbReference type="ARBA" id="ARBA00004653"/>
    </source>
</evidence>
<keyword evidence="4" id="KW-0812">Transmembrane</keyword>
<dbReference type="SUPFAM" id="SSF53448">
    <property type="entry name" value="Nucleotide-diphospho-sugar transferases"/>
    <property type="match status" value="1"/>
</dbReference>
<protein>
    <recommendedName>
        <fullName evidence="12">glucomannan 4-beta-mannosyltransferase</fullName>
        <ecNumber evidence="12">2.4.1.32</ecNumber>
    </recommendedName>
    <alternativeName>
        <fullName evidence="13">Glucomannan synthase</fullName>
    </alternativeName>
</protein>
<evidence type="ECO:0000256" key="9">
    <source>
        <dbReference type="ARBA" id="ARBA00051800"/>
    </source>
</evidence>
<evidence type="ECO:0000256" key="5">
    <source>
        <dbReference type="ARBA" id="ARBA00022989"/>
    </source>
</evidence>
<evidence type="ECO:0000256" key="13">
    <source>
        <dbReference type="ARBA" id="ARBA00076024"/>
    </source>
</evidence>
<dbReference type="InterPro" id="IPR029044">
    <property type="entry name" value="Nucleotide-diphossugar_trans"/>
</dbReference>
<evidence type="ECO:0000256" key="3">
    <source>
        <dbReference type="ARBA" id="ARBA00022679"/>
    </source>
</evidence>
<feature type="region of interest" description="Disordered" evidence="14">
    <location>
        <begin position="1"/>
        <end position="30"/>
    </location>
</feature>
<comment type="function">
    <text evidence="10">Probable mannan synthase which consists of a 4-beta-mannosyltransferase activity on mannan using GDP-mannose. The beta-1,4-mannan product is the backbone for galactomannan synthesis by galactomannan galactosyltransferase. Galactomannan is a noncellulosic polysaccharides of plant cell wall.</text>
</comment>
<accession>A0A804QND9</accession>
<comment type="catalytic activity">
    <reaction evidence="9">
        <text>GDP-mannose + (glucomannan)n = GDP + (glucomannan)n+1.</text>
        <dbReference type="EC" id="2.4.1.32"/>
    </reaction>
</comment>
<evidence type="ECO:0000256" key="14">
    <source>
        <dbReference type="SAM" id="MobiDB-lite"/>
    </source>
</evidence>
<sequence length="266" mass="29394">MEERGEGDGEGAAQGKVRAGRRGRGTGMRHAPAELDGLAAAAEGGRRPLWGKRRGRGTAIGGGFRLLGSLSALPSSVMVRHTLWRLVAAHCLGHELVKGECERWDTEGIDVKYETCKDRAGYKAGNLKEGMRQAYVRACEFVAMFDADFQPPPDFLVRTVSFLVHNPSLALMQTRWKFGESEMSMDYHFKVEQEAGSSLCNFFGYNGTAGVWRTQAIVESEGWEDRTTAEDMDLVLRAGLMGWEFVYVGSTKVKSELPSTLKAYRS</sequence>
<proteinExistence type="inferred from homology"/>
<keyword evidence="3" id="KW-0808">Transferase</keyword>
<organism evidence="16 17">
    <name type="scientific">Zea mays</name>
    <name type="common">Maize</name>
    <dbReference type="NCBI Taxonomy" id="4577"/>
    <lineage>
        <taxon>Eukaryota</taxon>
        <taxon>Viridiplantae</taxon>
        <taxon>Streptophyta</taxon>
        <taxon>Embryophyta</taxon>
        <taxon>Tracheophyta</taxon>
        <taxon>Spermatophyta</taxon>
        <taxon>Magnoliopsida</taxon>
        <taxon>Liliopsida</taxon>
        <taxon>Poales</taxon>
        <taxon>Poaceae</taxon>
        <taxon>PACMAD clade</taxon>
        <taxon>Panicoideae</taxon>
        <taxon>Andropogonodae</taxon>
        <taxon>Andropogoneae</taxon>
        <taxon>Tripsacinae</taxon>
        <taxon>Zea</taxon>
    </lineage>
</organism>
<name>A0A804QND9_MAIZE</name>
<feature type="domain" description="Glycosyltransferase 2-like" evidence="15">
    <location>
        <begin position="142"/>
        <end position="264"/>
    </location>
</feature>
<evidence type="ECO:0000256" key="8">
    <source>
        <dbReference type="ARBA" id="ARBA00023316"/>
    </source>
</evidence>
<keyword evidence="2" id="KW-0328">Glycosyltransferase</keyword>
<evidence type="ECO:0000256" key="7">
    <source>
        <dbReference type="ARBA" id="ARBA00023136"/>
    </source>
</evidence>
<dbReference type="PANTHER" id="PTHR32044">
    <property type="entry name" value="GLUCOMANNAN 4-BETA-MANNOSYLTRANSFERASE 9"/>
    <property type="match status" value="1"/>
</dbReference>
<dbReference type="PANTHER" id="PTHR32044:SF18">
    <property type="entry name" value="GLUCOMANNAN 4-BETA-MANNOSYLTRANSFERASE 6-RELATED"/>
    <property type="match status" value="1"/>
</dbReference>
<dbReference type="Gramene" id="Zm00001eb343750_T001">
    <property type="protein sequence ID" value="Zm00001eb343750_P001"/>
    <property type="gene ID" value="Zm00001eb343750"/>
</dbReference>
<dbReference type="EnsemblPlants" id="Zm00001eb343750_T001">
    <property type="protein sequence ID" value="Zm00001eb343750_P001"/>
    <property type="gene ID" value="Zm00001eb343750"/>
</dbReference>
<keyword evidence="5" id="KW-1133">Transmembrane helix</keyword>
<dbReference type="Gene3D" id="3.90.550.10">
    <property type="entry name" value="Spore Coat Polysaccharide Biosynthesis Protein SpsA, Chain A"/>
    <property type="match status" value="1"/>
</dbReference>
<comment type="similarity">
    <text evidence="11">Belongs to the glycosyltransferase 2 family. Plant cellulose synthase-like A subfamily.</text>
</comment>
<dbReference type="GO" id="GO:0000139">
    <property type="term" value="C:Golgi membrane"/>
    <property type="evidence" value="ECO:0007669"/>
    <property type="project" value="UniProtKB-SubCell"/>
</dbReference>
<evidence type="ECO:0000313" key="16">
    <source>
        <dbReference type="EnsemblPlants" id="Zm00001eb343750_P001"/>
    </source>
</evidence>
<evidence type="ECO:0000256" key="11">
    <source>
        <dbReference type="ARBA" id="ARBA00060879"/>
    </source>
</evidence>
<evidence type="ECO:0000259" key="15">
    <source>
        <dbReference type="Pfam" id="PF13632"/>
    </source>
</evidence>
<dbReference type="GO" id="GO:0005794">
    <property type="term" value="C:Golgi apparatus"/>
    <property type="evidence" value="ECO:0000318"/>
    <property type="project" value="GO_Central"/>
</dbReference>
<keyword evidence="7" id="KW-0472">Membrane</keyword>
<reference evidence="16" key="3">
    <citation type="submission" date="2021-05" db="UniProtKB">
        <authorList>
            <consortium name="EnsemblPlants"/>
        </authorList>
    </citation>
    <scope>IDENTIFICATION</scope>
    <source>
        <strain evidence="16">cv. B73</strain>
    </source>
</reference>
<reference evidence="17" key="1">
    <citation type="journal article" date="2009" name="Science">
        <title>The B73 maize genome: complexity, diversity, and dynamics.</title>
        <authorList>
            <person name="Schnable P.S."/>
            <person name="Ware D."/>
            <person name="Fulton R.S."/>
            <person name="Stein J.C."/>
            <person name="Wei F."/>
            <person name="Pasternak S."/>
            <person name="Liang C."/>
            <person name="Zhang J."/>
            <person name="Fulton L."/>
            <person name="Graves T.A."/>
            <person name="Minx P."/>
            <person name="Reily A.D."/>
            <person name="Courtney L."/>
            <person name="Kruchowski S.S."/>
            <person name="Tomlinson C."/>
            <person name="Strong C."/>
            <person name="Delehaunty K."/>
            <person name="Fronick C."/>
            <person name="Courtney B."/>
            <person name="Rock S.M."/>
            <person name="Belter E."/>
            <person name="Du F."/>
            <person name="Kim K."/>
            <person name="Abbott R.M."/>
            <person name="Cotton M."/>
            <person name="Levy A."/>
            <person name="Marchetto P."/>
            <person name="Ochoa K."/>
            <person name="Jackson S.M."/>
            <person name="Gillam B."/>
            <person name="Chen W."/>
            <person name="Yan L."/>
            <person name="Higginbotham J."/>
            <person name="Cardenas M."/>
            <person name="Waligorski J."/>
            <person name="Applebaum E."/>
            <person name="Phelps L."/>
            <person name="Falcone J."/>
            <person name="Kanchi K."/>
            <person name="Thane T."/>
            <person name="Scimone A."/>
            <person name="Thane N."/>
            <person name="Henke J."/>
            <person name="Wang T."/>
            <person name="Ruppert J."/>
            <person name="Shah N."/>
            <person name="Rotter K."/>
            <person name="Hodges J."/>
            <person name="Ingenthron E."/>
            <person name="Cordes M."/>
            <person name="Kohlberg S."/>
            <person name="Sgro J."/>
            <person name="Delgado B."/>
            <person name="Mead K."/>
            <person name="Chinwalla A."/>
            <person name="Leonard S."/>
            <person name="Crouse K."/>
            <person name="Collura K."/>
            <person name="Kudrna D."/>
            <person name="Currie J."/>
            <person name="He R."/>
            <person name="Angelova A."/>
            <person name="Rajasekar S."/>
            <person name="Mueller T."/>
            <person name="Lomeli R."/>
            <person name="Scara G."/>
            <person name="Ko A."/>
            <person name="Delaney K."/>
            <person name="Wissotski M."/>
            <person name="Lopez G."/>
            <person name="Campos D."/>
            <person name="Braidotti M."/>
            <person name="Ashley E."/>
            <person name="Golser W."/>
            <person name="Kim H."/>
            <person name="Lee S."/>
            <person name="Lin J."/>
            <person name="Dujmic Z."/>
            <person name="Kim W."/>
            <person name="Talag J."/>
            <person name="Zuccolo A."/>
            <person name="Fan C."/>
            <person name="Sebastian A."/>
            <person name="Kramer M."/>
            <person name="Spiegel L."/>
            <person name="Nascimento L."/>
            <person name="Zutavern T."/>
            <person name="Miller B."/>
            <person name="Ambroise C."/>
            <person name="Muller S."/>
            <person name="Spooner W."/>
            <person name="Narechania A."/>
            <person name="Ren L."/>
            <person name="Wei S."/>
            <person name="Kumari S."/>
            <person name="Faga B."/>
            <person name="Levy M.J."/>
            <person name="McMahan L."/>
            <person name="Van Buren P."/>
            <person name="Vaughn M.W."/>
            <person name="Ying K."/>
            <person name="Yeh C.-T."/>
            <person name="Emrich S.J."/>
            <person name="Jia Y."/>
            <person name="Kalyanaraman A."/>
            <person name="Hsia A.-P."/>
            <person name="Barbazuk W.B."/>
            <person name="Baucom R.S."/>
            <person name="Brutnell T.P."/>
            <person name="Carpita N.C."/>
            <person name="Chaparro C."/>
            <person name="Chia J.-M."/>
            <person name="Deragon J.-M."/>
            <person name="Estill J.C."/>
            <person name="Fu Y."/>
            <person name="Jeddeloh J.A."/>
            <person name="Han Y."/>
            <person name="Lee H."/>
            <person name="Li P."/>
            <person name="Lisch D.R."/>
            <person name="Liu S."/>
            <person name="Liu Z."/>
            <person name="Nagel D.H."/>
            <person name="McCann M.C."/>
            <person name="SanMiguel P."/>
            <person name="Myers A.M."/>
            <person name="Nettleton D."/>
            <person name="Nguyen J."/>
            <person name="Penning B.W."/>
            <person name="Ponnala L."/>
            <person name="Schneider K.L."/>
            <person name="Schwartz D.C."/>
            <person name="Sharma A."/>
            <person name="Soderlund C."/>
            <person name="Springer N.M."/>
            <person name="Sun Q."/>
            <person name="Wang H."/>
            <person name="Waterman M."/>
            <person name="Westerman R."/>
            <person name="Wolfgruber T.K."/>
            <person name="Yang L."/>
            <person name="Yu Y."/>
            <person name="Zhang L."/>
            <person name="Zhou S."/>
            <person name="Zhu Q."/>
            <person name="Bennetzen J.L."/>
            <person name="Dawe R.K."/>
            <person name="Jiang J."/>
            <person name="Jiang N."/>
            <person name="Presting G.G."/>
            <person name="Wessler S.R."/>
            <person name="Aluru S."/>
            <person name="Martienssen R.A."/>
            <person name="Clifton S.W."/>
            <person name="McCombie W.R."/>
            <person name="Wing R.A."/>
            <person name="Wilson R.K."/>
        </authorList>
    </citation>
    <scope>NUCLEOTIDE SEQUENCE [LARGE SCALE GENOMIC DNA]</scope>
    <source>
        <strain evidence="17">cv. B73</strain>
    </source>
</reference>
<dbReference type="InParanoid" id="A0A804QND9"/>
<evidence type="ECO:0000256" key="6">
    <source>
        <dbReference type="ARBA" id="ARBA00023034"/>
    </source>
</evidence>
<dbReference type="GO" id="GO:0071555">
    <property type="term" value="P:cell wall organization"/>
    <property type="evidence" value="ECO:0007669"/>
    <property type="project" value="UniProtKB-KW"/>
</dbReference>
<dbReference type="Proteomes" id="UP000007305">
    <property type="component" value="Chromosome 8"/>
</dbReference>
<dbReference type="EC" id="2.4.1.32" evidence="12"/>
<dbReference type="Pfam" id="PF13632">
    <property type="entry name" value="Glyco_trans_2_3"/>
    <property type="match status" value="1"/>
</dbReference>
<evidence type="ECO:0000256" key="2">
    <source>
        <dbReference type="ARBA" id="ARBA00022676"/>
    </source>
</evidence>
<evidence type="ECO:0000256" key="4">
    <source>
        <dbReference type="ARBA" id="ARBA00022692"/>
    </source>
</evidence>
<dbReference type="AlphaFoldDB" id="A0A804QND9"/>
<evidence type="ECO:0000313" key="17">
    <source>
        <dbReference type="Proteomes" id="UP000007305"/>
    </source>
</evidence>
<keyword evidence="6" id="KW-0333">Golgi apparatus</keyword>
<keyword evidence="17" id="KW-1185">Reference proteome</keyword>
<dbReference type="FunFam" id="3.90.550.10:FF:000057">
    <property type="entry name" value="Glycosyltransferase-like protein, family 2"/>
    <property type="match status" value="1"/>
</dbReference>